<dbReference type="AlphaFoldDB" id="A0A0A9B0Z1"/>
<keyword evidence="1" id="KW-1133">Transmembrane helix</keyword>
<protein>
    <submittedName>
        <fullName evidence="2">Uncharacterized protein</fullName>
    </submittedName>
</protein>
<accession>A0A0A9B0Z1</accession>
<reference evidence="2" key="2">
    <citation type="journal article" date="2015" name="Data Brief">
        <title>Shoot transcriptome of the giant reed, Arundo donax.</title>
        <authorList>
            <person name="Barrero R.A."/>
            <person name="Guerrero F.D."/>
            <person name="Moolhuijzen P."/>
            <person name="Goolsby J.A."/>
            <person name="Tidwell J."/>
            <person name="Bellgard S.E."/>
            <person name="Bellgard M.I."/>
        </authorList>
    </citation>
    <scope>NUCLEOTIDE SEQUENCE</scope>
    <source>
        <tissue evidence="2">Shoot tissue taken approximately 20 cm above the soil surface</tissue>
    </source>
</reference>
<dbReference type="EMBL" id="GBRH01240864">
    <property type="protein sequence ID" value="JAD57031.1"/>
    <property type="molecule type" value="Transcribed_RNA"/>
</dbReference>
<organism evidence="2">
    <name type="scientific">Arundo donax</name>
    <name type="common">Giant reed</name>
    <name type="synonym">Donax arundinaceus</name>
    <dbReference type="NCBI Taxonomy" id="35708"/>
    <lineage>
        <taxon>Eukaryota</taxon>
        <taxon>Viridiplantae</taxon>
        <taxon>Streptophyta</taxon>
        <taxon>Embryophyta</taxon>
        <taxon>Tracheophyta</taxon>
        <taxon>Spermatophyta</taxon>
        <taxon>Magnoliopsida</taxon>
        <taxon>Liliopsida</taxon>
        <taxon>Poales</taxon>
        <taxon>Poaceae</taxon>
        <taxon>PACMAD clade</taxon>
        <taxon>Arundinoideae</taxon>
        <taxon>Arundineae</taxon>
        <taxon>Arundo</taxon>
    </lineage>
</organism>
<name>A0A0A9B0Z1_ARUDO</name>
<keyword evidence="1" id="KW-0812">Transmembrane</keyword>
<evidence type="ECO:0000256" key="1">
    <source>
        <dbReference type="SAM" id="Phobius"/>
    </source>
</evidence>
<sequence length="37" mass="4310">MLILSRNLGLVVIDFGHALLCILLGHFRFNEQNFTFF</sequence>
<feature type="transmembrane region" description="Helical" evidence="1">
    <location>
        <begin position="7"/>
        <end position="27"/>
    </location>
</feature>
<keyword evidence="1" id="KW-0472">Membrane</keyword>
<reference evidence="2" key="1">
    <citation type="submission" date="2014-09" db="EMBL/GenBank/DDBJ databases">
        <authorList>
            <person name="Magalhaes I.L.F."/>
            <person name="Oliveira U."/>
            <person name="Santos F.R."/>
            <person name="Vidigal T.H.D.A."/>
            <person name="Brescovit A.D."/>
            <person name="Santos A.J."/>
        </authorList>
    </citation>
    <scope>NUCLEOTIDE SEQUENCE</scope>
    <source>
        <tissue evidence="2">Shoot tissue taken approximately 20 cm above the soil surface</tissue>
    </source>
</reference>
<proteinExistence type="predicted"/>
<evidence type="ECO:0000313" key="2">
    <source>
        <dbReference type="EMBL" id="JAD57031.1"/>
    </source>
</evidence>